<dbReference type="InterPro" id="IPR001124">
    <property type="entry name" value="Lipid-bd_serum_glycop_C"/>
</dbReference>
<dbReference type="PANTHER" id="PTHR10504:SF131">
    <property type="entry name" value="BPI2 DOMAIN-CONTAINING PROTEIN"/>
    <property type="match status" value="1"/>
</dbReference>
<evidence type="ECO:0008006" key="8">
    <source>
        <dbReference type="Google" id="ProtNLM"/>
    </source>
</evidence>
<evidence type="ECO:0000259" key="5">
    <source>
        <dbReference type="SMART" id="SM00329"/>
    </source>
</evidence>
<keyword evidence="2" id="KW-1015">Disulfide bond</keyword>
<dbReference type="Gene3D" id="3.15.20.10">
    <property type="entry name" value="Bactericidal permeability-increasing protein, domain 2"/>
    <property type="match status" value="1"/>
</dbReference>
<evidence type="ECO:0000313" key="6">
    <source>
        <dbReference type="EMBL" id="CAH3027151.1"/>
    </source>
</evidence>
<feature type="domain" description="Lipid-binding serum glycoprotein N-terminal" evidence="4">
    <location>
        <begin position="31"/>
        <end position="255"/>
    </location>
</feature>
<dbReference type="PANTHER" id="PTHR10504">
    <property type="entry name" value="BACTERICIDAL PERMEABILITY-INCREASING BPI PROTEIN-RELATED"/>
    <property type="match status" value="1"/>
</dbReference>
<feature type="chain" id="PRO_5046968381" description="Lipopolysaccharide-binding protein" evidence="3">
    <location>
        <begin position="20"/>
        <end position="480"/>
    </location>
</feature>
<dbReference type="SUPFAM" id="SSF55394">
    <property type="entry name" value="Bactericidal permeability-increasing protein, BPI"/>
    <property type="match status" value="2"/>
</dbReference>
<gene>
    <name evidence="6" type="ORF">PEVE_00030838</name>
</gene>
<dbReference type="SMART" id="SM00329">
    <property type="entry name" value="BPI2"/>
    <property type="match status" value="1"/>
</dbReference>
<reference evidence="6 7" key="1">
    <citation type="submission" date="2022-05" db="EMBL/GenBank/DDBJ databases">
        <authorList>
            <consortium name="Genoscope - CEA"/>
            <person name="William W."/>
        </authorList>
    </citation>
    <scope>NUCLEOTIDE SEQUENCE [LARGE SCALE GENOMIC DNA]</scope>
</reference>
<evidence type="ECO:0000256" key="1">
    <source>
        <dbReference type="ARBA" id="ARBA00007292"/>
    </source>
</evidence>
<evidence type="ECO:0000256" key="2">
    <source>
        <dbReference type="ARBA" id="ARBA00023157"/>
    </source>
</evidence>
<accession>A0ABN8MFA7</accession>
<sequence>MKNLLFNLAFPCFISVCFSSERQGYPGIRFRVTSKGLQYADDVGIKVLFKRLREENLKDISHSSKNLEYALSNIKNNRATISSSSFTTAPREGLTLRANGISLDFSGNLRFKKKIGWFQMKDSVRFSFKARGINFRLTVRIGVDSDGRPTVSARVRDCSSSVDSVHVKFSGGYSWLYNLFSSQIDRKVKDELNKLMCKKAREAINNEGAKFMATFPVLQNVSSIAQIDYSVVKRPKFTSRFMDLPLKGEFKAVGNPDSRSPFVPAPLPSLDEVDRMIYIWLTDYLFNTASFVYHEQGALRTIIRPSNVPNNKSLSLNTRTFKTFLYQLYNKYPNRPVFVKAYTTKPPLFASSRNGTNVTVNGDAEIHVVAKNGAPIYALTIGMRAVLSGALGVNHGNLTFHAKSFDIQVHLVKSAIGDIRYNIVMLQMFLDQFIKSAHFVDQLNEYGGRGFPLPLPPHLSWEDTSLITGEVTPNVLLVFG</sequence>
<name>A0ABN8MFA7_9CNID</name>
<dbReference type="Pfam" id="PF01273">
    <property type="entry name" value="LBP_BPI_CETP"/>
    <property type="match status" value="1"/>
</dbReference>
<dbReference type="InterPro" id="IPR017942">
    <property type="entry name" value="Lipid-bd_serum_glycop_N"/>
</dbReference>
<organism evidence="6 7">
    <name type="scientific">Porites evermanni</name>
    <dbReference type="NCBI Taxonomy" id="104178"/>
    <lineage>
        <taxon>Eukaryota</taxon>
        <taxon>Metazoa</taxon>
        <taxon>Cnidaria</taxon>
        <taxon>Anthozoa</taxon>
        <taxon>Hexacorallia</taxon>
        <taxon>Scleractinia</taxon>
        <taxon>Fungiina</taxon>
        <taxon>Poritidae</taxon>
        <taxon>Porites</taxon>
    </lineage>
</organism>
<dbReference type="Gene3D" id="3.15.10.10">
    <property type="entry name" value="Bactericidal permeability-increasing protein, domain 1"/>
    <property type="match status" value="1"/>
</dbReference>
<evidence type="ECO:0000256" key="3">
    <source>
        <dbReference type="SAM" id="SignalP"/>
    </source>
</evidence>
<comment type="similarity">
    <text evidence="1">Belongs to the BPI/LBP/Plunc superfamily. BPI/LBP family.</text>
</comment>
<comment type="caution">
    <text evidence="6">The sequence shown here is derived from an EMBL/GenBank/DDBJ whole genome shotgun (WGS) entry which is preliminary data.</text>
</comment>
<protein>
    <recommendedName>
        <fullName evidence="8">Lipopolysaccharide-binding protein</fullName>
    </recommendedName>
</protein>
<dbReference type="EMBL" id="CALNXI010000439">
    <property type="protein sequence ID" value="CAH3027151.1"/>
    <property type="molecule type" value="Genomic_DNA"/>
</dbReference>
<dbReference type="SMART" id="SM00328">
    <property type="entry name" value="BPI1"/>
    <property type="match status" value="1"/>
</dbReference>
<feature type="signal peptide" evidence="3">
    <location>
        <begin position="1"/>
        <end position="19"/>
    </location>
</feature>
<dbReference type="Proteomes" id="UP001159427">
    <property type="component" value="Unassembled WGS sequence"/>
</dbReference>
<dbReference type="InterPro" id="IPR017943">
    <property type="entry name" value="Bactericidal_perm-incr_a/b_dom"/>
</dbReference>
<evidence type="ECO:0000313" key="7">
    <source>
        <dbReference type="Proteomes" id="UP001159427"/>
    </source>
</evidence>
<dbReference type="InterPro" id="IPR032942">
    <property type="entry name" value="BPI/LBP/Plunc"/>
</dbReference>
<keyword evidence="7" id="KW-1185">Reference proteome</keyword>
<dbReference type="Pfam" id="PF02886">
    <property type="entry name" value="LBP_BPI_CETP_C"/>
    <property type="match status" value="1"/>
</dbReference>
<keyword evidence="3" id="KW-0732">Signal</keyword>
<evidence type="ECO:0000259" key="4">
    <source>
        <dbReference type="SMART" id="SM00328"/>
    </source>
</evidence>
<proteinExistence type="inferred from homology"/>
<feature type="domain" description="Lipid-binding serum glycoprotein C-terminal" evidence="5">
    <location>
        <begin position="271"/>
        <end position="475"/>
    </location>
</feature>